<dbReference type="AlphaFoldDB" id="A0A430FWA1"/>
<protein>
    <submittedName>
        <fullName evidence="2">Uncharacterized protein</fullName>
    </submittedName>
</protein>
<feature type="compositionally biased region" description="Polar residues" evidence="1">
    <location>
        <begin position="27"/>
        <end position="46"/>
    </location>
</feature>
<proteinExistence type="predicted"/>
<dbReference type="Proteomes" id="UP000287470">
    <property type="component" value="Unassembled WGS sequence"/>
</dbReference>
<keyword evidence="3" id="KW-1185">Reference proteome</keyword>
<evidence type="ECO:0000313" key="2">
    <source>
        <dbReference type="EMBL" id="RSX58466.1"/>
    </source>
</evidence>
<sequence>MMKGHRLPPYHATWWTLRTVTGHRKATSNGTEPNRCNESGRRNCTTGPRHAETSGARRIANRNEPSQGGANGTKPNRCNESDQRSRATGPDHAETSGARRIACPTVGLAERPGACRARDAPGSADGNGPSQAVIRRRRQSTDLRKPASSDGGGWRRTVDPSPASSQPSDKPPSRRGRTDCCRGRRRSRRRRAVRRACRVRSRRRGS</sequence>
<comment type="caution">
    <text evidence="2">The sequence shown here is derived from an EMBL/GenBank/DDBJ whole genome shotgun (WGS) entry which is preliminary data.</text>
</comment>
<name>A0A430FWA1_9BIFI</name>
<feature type="compositionally biased region" description="Basic residues" evidence="1">
    <location>
        <begin position="183"/>
        <end position="206"/>
    </location>
</feature>
<evidence type="ECO:0000256" key="1">
    <source>
        <dbReference type="SAM" id="MobiDB-lite"/>
    </source>
</evidence>
<feature type="compositionally biased region" description="Polar residues" evidence="1">
    <location>
        <begin position="63"/>
        <end position="76"/>
    </location>
</feature>
<feature type="compositionally biased region" description="Basic and acidic residues" evidence="1">
    <location>
        <begin position="77"/>
        <end position="94"/>
    </location>
</feature>
<accession>A0A430FWA1</accession>
<feature type="region of interest" description="Disordered" evidence="1">
    <location>
        <begin position="24"/>
        <end position="206"/>
    </location>
</feature>
<evidence type="ECO:0000313" key="3">
    <source>
        <dbReference type="Proteomes" id="UP000287470"/>
    </source>
</evidence>
<dbReference type="EMBL" id="QXGK01000002">
    <property type="protein sequence ID" value="RSX58466.1"/>
    <property type="molecule type" value="Genomic_DNA"/>
</dbReference>
<organism evidence="2 3">
    <name type="scientific">Bifidobacterium samirii</name>
    <dbReference type="NCBI Taxonomy" id="2306974"/>
    <lineage>
        <taxon>Bacteria</taxon>
        <taxon>Bacillati</taxon>
        <taxon>Actinomycetota</taxon>
        <taxon>Actinomycetes</taxon>
        <taxon>Bifidobacteriales</taxon>
        <taxon>Bifidobacteriaceae</taxon>
        <taxon>Bifidobacterium</taxon>
    </lineage>
</organism>
<gene>
    <name evidence="2" type="ORF">D2E24_0345</name>
</gene>
<reference evidence="2 3" key="1">
    <citation type="submission" date="2018-09" db="EMBL/GenBank/DDBJ databases">
        <title>Characterization of the phylogenetic diversity of five novel species belonging to the genus Bifidobacterium.</title>
        <authorList>
            <person name="Lugli G.A."/>
            <person name="Duranti S."/>
            <person name="Milani C."/>
        </authorList>
    </citation>
    <scope>NUCLEOTIDE SEQUENCE [LARGE SCALE GENOMIC DNA]</scope>
    <source>
        <strain evidence="2 3">2033B</strain>
    </source>
</reference>